<dbReference type="EMBL" id="JASBNA010000036">
    <property type="protein sequence ID" value="KAK7682359.1"/>
    <property type="molecule type" value="Genomic_DNA"/>
</dbReference>
<evidence type="ECO:0000256" key="5">
    <source>
        <dbReference type="RuleBase" id="RU362022"/>
    </source>
</evidence>
<keyword evidence="7" id="KW-1185">Reference proteome</keyword>
<dbReference type="GO" id="GO:0004671">
    <property type="term" value="F:protein C-terminal S-isoprenylcysteine carboxyl O-methyltransferase activity"/>
    <property type="evidence" value="ECO:0007669"/>
    <property type="project" value="UniProtKB-EC"/>
</dbReference>
<name>A0AAW0FVR1_9APHY</name>
<dbReference type="Gene3D" id="1.20.120.1630">
    <property type="match status" value="1"/>
</dbReference>
<keyword evidence="3 5" id="KW-1133">Transmembrane helix</keyword>
<comment type="caution">
    <text evidence="5">Lacks conserved residue(s) required for the propagation of feature annotation.</text>
</comment>
<gene>
    <name evidence="6" type="ORF">QCA50_014564</name>
</gene>
<evidence type="ECO:0000313" key="7">
    <source>
        <dbReference type="Proteomes" id="UP001385951"/>
    </source>
</evidence>
<dbReference type="AlphaFoldDB" id="A0AAW0FVR1"/>
<comment type="caution">
    <text evidence="6">The sequence shown here is derived from an EMBL/GenBank/DDBJ whole genome shotgun (WGS) entry which is preliminary data.</text>
</comment>
<evidence type="ECO:0000313" key="6">
    <source>
        <dbReference type="EMBL" id="KAK7682359.1"/>
    </source>
</evidence>
<feature type="transmembrane region" description="Helical" evidence="5">
    <location>
        <begin position="157"/>
        <end position="176"/>
    </location>
</feature>
<comment type="similarity">
    <text evidence="5">Belongs to the class VI-like SAM-binding methyltransferase superfamily. Isoprenylcysteine carboxyl methyltransferase family.</text>
</comment>
<keyword evidence="2 5" id="KW-0812">Transmembrane</keyword>
<comment type="catalytic activity">
    <reaction evidence="5">
        <text>[protein]-C-terminal S-[(2E,6E)-farnesyl]-L-cysteine + S-adenosyl-L-methionine = [protein]-C-terminal S-[(2E,6E)-farnesyl]-L-cysteine methyl ester + S-adenosyl-L-homocysteine</text>
        <dbReference type="Rhea" id="RHEA:21672"/>
        <dbReference type="Rhea" id="RHEA-COMP:12125"/>
        <dbReference type="Rhea" id="RHEA-COMP:12126"/>
        <dbReference type="ChEBI" id="CHEBI:57856"/>
        <dbReference type="ChEBI" id="CHEBI:59789"/>
        <dbReference type="ChEBI" id="CHEBI:90510"/>
        <dbReference type="ChEBI" id="CHEBI:90511"/>
        <dbReference type="EC" id="2.1.1.100"/>
    </reaction>
</comment>
<evidence type="ECO:0000256" key="1">
    <source>
        <dbReference type="ARBA" id="ARBA00004141"/>
    </source>
</evidence>
<keyword evidence="5" id="KW-0489">Methyltransferase</keyword>
<proteinExistence type="inferred from homology"/>
<organism evidence="6 7">
    <name type="scientific">Cerrena zonata</name>
    <dbReference type="NCBI Taxonomy" id="2478898"/>
    <lineage>
        <taxon>Eukaryota</taxon>
        <taxon>Fungi</taxon>
        <taxon>Dikarya</taxon>
        <taxon>Basidiomycota</taxon>
        <taxon>Agaricomycotina</taxon>
        <taxon>Agaricomycetes</taxon>
        <taxon>Polyporales</taxon>
        <taxon>Cerrenaceae</taxon>
        <taxon>Cerrena</taxon>
    </lineage>
</organism>
<evidence type="ECO:0000256" key="3">
    <source>
        <dbReference type="ARBA" id="ARBA00022989"/>
    </source>
</evidence>
<dbReference type="Proteomes" id="UP001385951">
    <property type="component" value="Unassembled WGS sequence"/>
</dbReference>
<comment type="subcellular location">
    <subcellularLocation>
        <location evidence="5">Endoplasmic reticulum membrane</location>
        <topology evidence="5">Multi-pass membrane protein</topology>
    </subcellularLocation>
    <subcellularLocation>
        <location evidence="1">Membrane</location>
        <topology evidence="1">Multi-pass membrane protein</topology>
    </subcellularLocation>
</comment>
<dbReference type="Pfam" id="PF04140">
    <property type="entry name" value="ICMT"/>
    <property type="match status" value="1"/>
</dbReference>
<keyword evidence="4 5" id="KW-0472">Membrane</keyword>
<feature type="transmembrane region" description="Helical" evidence="5">
    <location>
        <begin position="104"/>
        <end position="125"/>
    </location>
</feature>
<keyword evidence="5" id="KW-0949">S-adenosyl-L-methionine</keyword>
<evidence type="ECO:0000256" key="2">
    <source>
        <dbReference type="ARBA" id="ARBA00022692"/>
    </source>
</evidence>
<evidence type="ECO:0000256" key="4">
    <source>
        <dbReference type="ARBA" id="ARBA00023136"/>
    </source>
</evidence>
<dbReference type="GO" id="GO:0005789">
    <property type="term" value="C:endoplasmic reticulum membrane"/>
    <property type="evidence" value="ECO:0007669"/>
    <property type="project" value="UniProtKB-SubCell"/>
</dbReference>
<feature type="transmembrane region" description="Helical" evidence="5">
    <location>
        <begin position="188"/>
        <end position="206"/>
    </location>
</feature>
<dbReference type="InterPro" id="IPR007269">
    <property type="entry name" value="ICMT_MeTrfase"/>
</dbReference>
<reference evidence="6 7" key="1">
    <citation type="submission" date="2022-09" db="EMBL/GenBank/DDBJ databases">
        <authorList>
            <person name="Palmer J.M."/>
        </authorList>
    </citation>
    <scope>NUCLEOTIDE SEQUENCE [LARGE SCALE GENOMIC DNA]</scope>
    <source>
        <strain evidence="6 7">DSM 7382</strain>
    </source>
</reference>
<sequence length="239" mass="26896">MSGRLAMLPFIALATQKSNFSPNPPPPPEETVKFETNTTTRDTIKGGVSWIPQSIAVVSHIITLCEGYVLLCEWFPTIFKIHPLWELLVPYGNSSQIRITPGFILSWIICCGGSAIRVLCFHYLGRQFTFQLAVRKEHKLITGGPYAWVRHPAYGGAVLQIPGLLLCYFLPGSWWYECGLGKTLGGKLILFVMLGLVAALVILIAPRIKKEDLVLKEQFGSQWERWAKQTPYLIIPYVY</sequence>
<keyword evidence="5" id="KW-0256">Endoplasmic reticulum</keyword>
<dbReference type="GO" id="GO:0032259">
    <property type="term" value="P:methylation"/>
    <property type="evidence" value="ECO:0007669"/>
    <property type="project" value="UniProtKB-KW"/>
</dbReference>
<protein>
    <recommendedName>
        <fullName evidence="5">Protein-S-isoprenylcysteine O-methyltransferase</fullName>
        <ecNumber evidence="5">2.1.1.100</ecNumber>
    </recommendedName>
</protein>
<dbReference type="EC" id="2.1.1.100" evidence="5"/>
<accession>A0AAW0FVR1</accession>
<keyword evidence="5" id="KW-0808">Transferase</keyword>
<dbReference type="PANTHER" id="PTHR12714">
    <property type="entry name" value="PROTEIN-S ISOPRENYLCYSTEINE O-METHYLTRANSFERASE"/>
    <property type="match status" value="1"/>
</dbReference>
<dbReference type="PANTHER" id="PTHR12714:SF9">
    <property type="entry name" value="PROTEIN-S-ISOPRENYLCYSTEINE O-METHYLTRANSFERASE"/>
    <property type="match status" value="1"/>
</dbReference>